<dbReference type="PANTHER" id="PTHR18829:SF0">
    <property type="entry name" value="PROTEIN YAE1 HOMOLOG"/>
    <property type="match status" value="1"/>
</dbReference>
<keyword evidence="3" id="KW-0963">Cytoplasm</keyword>
<feature type="compositionally biased region" description="Basic and acidic residues" evidence="5">
    <location>
        <begin position="347"/>
        <end position="358"/>
    </location>
</feature>
<accession>A0AAD9QIY5</accession>
<dbReference type="GO" id="GO:0005737">
    <property type="term" value="C:cytoplasm"/>
    <property type="evidence" value="ECO:0007669"/>
    <property type="project" value="UniProtKB-SubCell"/>
</dbReference>
<evidence type="ECO:0000256" key="3">
    <source>
        <dbReference type="ARBA" id="ARBA00022490"/>
    </source>
</evidence>
<dbReference type="Proteomes" id="UP001249851">
    <property type="component" value="Unassembled WGS sequence"/>
</dbReference>
<evidence type="ECO:0000256" key="4">
    <source>
        <dbReference type="ARBA" id="ARBA00023242"/>
    </source>
</evidence>
<dbReference type="AlphaFoldDB" id="A0AAD9QIY5"/>
<evidence type="ECO:0000313" key="8">
    <source>
        <dbReference type="Proteomes" id="UP001249851"/>
    </source>
</evidence>
<dbReference type="PANTHER" id="PTHR18829">
    <property type="entry name" value="PROTEIN YAE1 HOMOLOG"/>
    <property type="match status" value="1"/>
</dbReference>
<dbReference type="GO" id="GO:0005634">
    <property type="term" value="C:nucleus"/>
    <property type="evidence" value="ECO:0007669"/>
    <property type="project" value="UniProtKB-SubCell"/>
</dbReference>
<gene>
    <name evidence="7" type="ORF">P5673_014993</name>
</gene>
<keyword evidence="4" id="KW-0539">Nucleus</keyword>
<evidence type="ECO:0000256" key="5">
    <source>
        <dbReference type="SAM" id="MobiDB-lite"/>
    </source>
</evidence>
<evidence type="ECO:0000256" key="2">
    <source>
        <dbReference type="ARBA" id="ARBA00004496"/>
    </source>
</evidence>
<comment type="caution">
    <text evidence="7">The sequence shown here is derived from an EMBL/GenBank/DDBJ whole genome shotgun (WGS) entry which is preliminary data.</text>
</comment>
<evidence type="ECO:0000259" key="6">
    <source>
        <dbReference type="Pfam" id="PF09811"/>
    </source>
</evidence>
<name>A0AAD9QIY5_ACRCE</name>
<protein>
    <submittedName>
        <fullName evidence="7">Protein YAE1-like protein</fullName>
    </submittedName>
</protein>
<reference evidence="7" key="2">
    <citation type="journal article" date="2023" name="Science">
        <title>Genomic signatures of disease resistance in endangered staghorn corals.</title>
        <authorList>
            <person name="Vollmer S.V."/>
            <person name="Selwyn J.D."/>
            <person name="Despard B.A."/>
            <person name="Roesel C.L."/>
        </authorList>
    </citation>
    <scope>NUCLEOTIDE SEQUENCE</scope>
    <source>
        <strain evidence="7">K2</strain>
    </source>
</reference>
<comment type="subcellular location">
    <subcellularLocation>
        <location evidence="2">Cytoplasm</location>
    </subcellularLocation>
    <subcellularLocation>
        <location evidence="1">Nucleus</location>
    </subcellularLocation>
</comment>
<proteinExistence type="predicted"/>
<evidence type="ECO:0000313" key="7">
    <source>
        <dbReference type="EMBL" id="KAK2562213.1"/>
    </source>
</evidence>
<dbReference type="InterPro" id="IPR019191">
    <property type="entry name" value="Essential_protein_Yae1_N"/>
</dbReference>
<feature type="domain" description="Essential protein Yae1 N-terminal" evidence="6">
    <location>
        <begin position="28"/>
        <end position="66"/>
    </location>
</feature>
<keyword evidence="8" id="KW-1185">Reference proteome</keyword>
<feature type="region of interest" description="Disordered" evidence="5">
    <location>
        <begin position="184"/>
        <end position="204"/>
    </location>
</feature>
<evidence type="ECO:0000256" key="1">
    <source>
        <dbReference type="ARBA" id="ARBA00004123"/>
    </source>
</evidence>
<dbReference type="Pfam" id="PF09811">
    <property type="entry name" value="Yae1_N"/>
    <property type="match status" value="1"/>
</dbReference>
<dbReference type="InterPro" id="IPR038881">
    <property type="entry name" value="Yae1-like"/>
</dbReference>
<dbReference type="EMBL" id="JARQWQ010000030">
    <property type="protein sequence ID" value="KAK2562213.1"/>
    <property type="molecule type" value="Genomic_DNA"/>
</dbReference>
<organism evidence="7 8">
    <name type="scientific">Acropora cervicornis</name>
    <name type="common">Staghorn coral</name>
    <dbReference type="NCBI Taxonomy" id="6130"/>
    <lineage>
        <taxon>Eukaryota</taxon>
        <taxon>Metazoa</taxon>
        <taxon>Cnidaria</taxon>
        <taxon>Anthozoa</taxon>
        <taxon>Hexacorallia</taxon>
        <taxon>Scleractinia</taxon>
        <taxon>Astrocoeniina</taxon>
        <taxon>Acroporidae</taxon>
        <taxon>Acropora</taxon>
    </lineage>
</organism>
<sequence length="358" mass="39807">MADEYDILEGHEENMDYRKMKQIHELAGYREGLESGKEAHLQQGFNEGFSHGVVISKEWGKLRGTLSALISIASLKSDQDSDQRTVAKIADLLTQVTQMEMVALNPQTMKNILDNKLTQKNTCLQGSKGLVESCDFQNAKVTKHNKIMSDGYFDGNELVSAFQTLHTHNRDRCYEVDKLKQHSTTVTHEKVEGSNTTEADASGHEESLKQGASFALPADLEQLWSWTFSLAEEIGIDCKNILLQVAEVTLKCFQSVVGKNIRDSAKAQMQGILTLLAVTYLPGNILSQPYLREKTKLMLCLQICSGNRWNFSPSPPSAYSSIPECLCQSSHLQGASVQKARKTGNQLDHKEPHQACEG</sequence>
<feature type="region of interest" description="Disordered" evidence="5">
    <location>
        <begin position="338"/>
        <end position="358"/>
    </location>
</feature>
<reference evidence="7" key="1">
    <citation type="journal article" date="2023" name="G3 (Bethesda)">
        <title>Whole genome assembly and annotation of the endangered Caribbean coral Acropora cervicornis.</title>
        <authorList>
            <person name="Selwyn J.D."/>
            <person name="Vollmer S.V."/>
        </authorList>
    </citation>
    <scope>NUCLEOTIDE SEQUENCE</scope>
    <source>
        <strain evidence="7">K2</strain>
    </source>
</reference>